<accession>A0A1I8AJ70</accession>
<dbReference type="PANTHER" id="PTHR10974:SF1">
    <property type="entry name" value="FI08016P-RELATED"/>
    <property type="match status" value="1"/>
</dbReference>
<sequence>KLTSFWDLHATLLSILGKEPPYNSHNGHSLLKELPENRNCQSADIPEEQCVCQREISANISDPKVVQAAEKLLGHINAQLPPQCAQLRTSSIKHAQMIIPNKKIALGRSSFFGGSGSVYVDYRVTLEASPSGAVFEGILRNALEEGSFVVVGDISRINKYGNQSRCVNTQTLKKFCYCLP</sequence>
<dbReference type="PANTHER" id="PTHR10974">
    <property type="entry name" value="FI08016P-RELATED"/>
    <property type="match status" value="1"/>
</dbReference>
<evidence type="ECO:0000313" key="1">
    <source>
        <dbReference type="Proteomes" id="UP000095287"/>
    </source>
</evidence>
<dbReference type="InterPro" id="IPR004245">
    <property type="entry name" value="DUF229"/>
</dbReference>
<dbReference type="WBParaSite" id="L893_g6145.t1">
    <property type="protein sequence ID" value="L893_g6145.t1"/>
    <property type="gene ID" value="L893_g6145"/>
</dbReference>
<name>A0A1I8AJ70_9BILA</name>
<dbReference type="AlphaFoldDB" id="A0A1I8AJ70"/>
<organism evidence="1 2">
    <name type="scientific">Steinernema glaseri</name>
    <dbReference type="NCBI Taxonomy" id="37863"/>
    <lineage>
        <taxon>Eukaryota</taxon>
        <taxon>Metazoa</taxon>
        <taxon>Ecdysozoa</taxon>
        <taxon>Nematoda</taxon>
        <taxon>Chromadorea</taxon>
        <taxon>Rhabditida</taxon>
        <taxon>Tylenchina</taxon>
        <taxon>Panagrolaimomorpha</taxon>
        <taxon>Strongyloidoidea</taxon>
        <taxon>Steinernematidae</taxon>
        <taxon>Steinernema</taxon>
    </lineage>
</organism>
<dbReference type="Proteomes" id="UP000095287">
    <property type="component" value="Unplaced"/>
</dbReference>
<dbReference type="GO" id="GO:0005615">
    <property type="term" value="C:extracellular space"/>
    <property type="evidence" value="ECO:0007669"/>
    <property type="project" value="TreeGrafter"/>
</dbReference>
<protein>
    <submittedName>
        <fullName evidence="2">CST complex subunit CTC1</fullName>
    </submittedName>
</protein>
<keyword evidence="1" id="KW-1185">Reference proteome</keyword>
<evidence type="ECO:0000313" key="2">
    <source>
        <dbReference type="WBParaSite" id="L893_g6145.t1"/>
    </source>
</evidence>
<proteinExistence type="predicted"/>
<reference evidence="2" key="1">
    <citation type="submission" date="2016-11" db="UniProtKB">
        <authorList>
            <consortium name="WormBaseParasite"/>
        </authorList>
    </citation>
    <scope>IDENTIFICATION</scope>
</reference>
<dbReference type="Pfam" id="PF02995">
    <property type="entry name" value="DUF229"/>
    <property type="match status" value="1"/>
</dbReference>